<dbReference type="Proteomes" id="UP000324222">
    <property type="component" value="Unassembled WGS sequence"/>
</dbReference>
<dbReference type="AlphaFoldDB" id="A0A5B7FEJ7"/>
<proteinExistence type="predicted"/>
<dbReference type="EMBL" id="VSRR010006058">
    <property type="protein sequence ID" value="MPC43947.1"/>
    <property type="molecule type" value="Genomic_DNA"/>
</dbReference>
<sequence>MCCRGVTKTLGVLLSTKLRRSSKNSQNILEDLETRGQTQVPPIAKLKTKDNSHDWAHLVRQSRLKTKVRLMERVASAMVLSSASHTLALTTPLPPNAVLSSGLLSLIS</sequence>
<evidence type="ECO:0000313" key="1">
    <source>
        <dbReference type="EMBL" id="MPC43947.1"/>
    </source>
</evidence>
<comment type="caution">
    <text evidence="1">The sequence shown here is derived from an EMBL/GenBank/DDBJ whole genome shotgun (WGS) entry which is preliminary data.</text>
</comment>
<protein>
    <submittedName>
        <fullName evidence="1">Uncharacterized protein</fullName>
    </submittedName>
</protein>
<reference evidence="1 2" key="1">
    <citation type="submission" date="2019-05" db="EMBL/GenBank/DDBJ databases">
        <title>Another draft genome of Portunus trituberculatus and its Hox gene families provides insights of decapod evolution.</title>
        <authorList>
            <person name="Jeong J.-H."/>
            <person name="Song I."/>
            <person name="Kim S."/>
            <person name="Choi T."/>
            <person name="Kim D."/>
            <person name="Ryu S."/>
            <person name="Kim W."/>
        </authorList>
    </citation>
    <scope>NUCLEOTIDE SEQUENCE [LARGE SCALE GENOMIC DNA]</scope>
    <source>
        <tissue evidence="1">Muscle</tissue>
    </source>
</reference>
<organism evidence="1 2">
    <name type="scientific">Portunus trituberculatus</name>
    <name type="common">Swimming crab</name>
    <name type="synonym">Neptunus trituberculatus</name>
    <dbReference type="NCBI Taxonomy" id="210409"/>
    <lineage>
        <taxon>Eukaryota</taxon>
        <taxon>Metazoa</taxon>
        <taxon>Ecdysozoa</taxon>
        <taxon>Arthropoda</taxon>
        <taxon>Crustacea</taxon>
        <taxon>Multicrustacea</taxon>
        <taxon>Malacostraca</taxon>
        <taxon>Eumalacostraca</taxon>
        <taxon>Eucarida</taxon>
        <taxon>Decapoda</taxon>
        <taxon>Pleocyemata</taxon>
        <taxon>Brachyura</taxon>
        <taxon>Eubrachyura</taxon>
        <taxon>Portunoidea</taxon>
        <taxon>Portunidae</taxon>
        <taxon>Portuninae</taxon>
        <taxon>Portunus</taxon>
    </lineage>
</organism>
<evidence type="ECO:0000313" key="2">
    <source>
        <dbReference type="Proteomes" id="UP000324222"/>
    </source>
</evidence>
<keyword evidence="2" id="KW-1185">Reference proteome</keyword>
<gene>
    <name evidence="1" type="ORF">E2C01_037605</name>
</gene>
<accession>A0A5B7FEJ7</accession>
<name>A0A5B7FEJ7_PORTR</name>